<name>A0A5N4W5V7_9GAMM</name>
<organism evidence="1 2">
    <name type="scientific">Acinetobacter tandoii</name>
    <dbReference type="NCBI Taxonomy" id="202954"/>
    <lineage>
        <taxon>Bacteria</taxon>
        <taxon>Pseudomonadati</taxon>
        <taxon>Pseudomonadota</taxon>
        <taxon>Gammaproteobacteria</taxon>
        <taxon>Moraxellales</taxon>
        <taxon>Moraxellaceae</taxon>
        <taxon>Acinetobacter</taxon>
    </lineage>
</organism>
<gene>
    <name evidence="1" type="ORF">F4W09_16050</name>
</gene>
<sequence length="123" mass="14552">MDLSLEQCRDHWLNAFYTGQVQELMVYEHPEFKVVYEAQGKVESNLSRYACIEHAVQNGVWKPRHLDIQTEIFEFNPTQTECRILLHLAQPGQVVQETWSFHADAWQIIELRFCKKKLVDLCD</sequence>
<evidence type="ECO:0000313" key="1">
    <source>
        <dbReference type="EMBL" id="KAB1851772.1"/>
    </source>
</evidence>
<comment type="caution">
    <text evidence="1">The sequence shown here is derived from an EMBL/GenBank/DDBJ whole genome shotgun (WGS) entry which is preliminary data.</text>
</comment>
<dbReference type="Proteomes" id="UP000325788">
    <property type="component" value="Unassembled WGS sequence"/>
</dbReference>
<proteinExistence type="predicted"/>
<reference evidence="1 2" key="1">
    <citation type="submission" date="2019-09" db="EMBL/GenBank/DDBJ databases">
        <title>Draft genome sequence of Acinetobacter tandoii W4-4-4 isolated from environmental water sample.</title>
        <authorList>
            <person name="Wee S.K."/>
            <person name="Yan B."/>
            <person name="Mustaffa S.B."/>
            <person name="Yap E.P.H."/>
        </authorList>
    </citation>
    <scope>NUCLEOTIDE SEQUENCE [LARGE SCALE GENOMIC DNA]</scope>
    <source>
        <strain evidence="1 2">W4-4-4</strain>
    </source>
</reference>
<dbReference type="AlphaFoldDB" id="A0A5N4W5V7"/>
<accession>A0A5N4W5V7</accession>
<dbReference type="RefSeq" id="WP_151505366.1">
    <property type="nucleotide sequence ID" value="NZ_VXLD01000018.1"/>
</dbReference>
<evidence type="ECO:0000313" key="2">
    <source>
        <dbReference type="Proteomes" id="UP000325788"/>
    </source>
</evidence>
<protein>
    <recommendedName>
        <fullName evidence="3">Nuclear transport factor 2 family protein</fullName>
    </recommendedName>
</protein>
<evidence type="ECO:0008006" key="3">
    <source>
        <dbReference type="Google" id="ProtNLM"/>
    </source>
</evidence>
<dbReference type="EMBL" id="VXLD01000018">
    <property type="protein sequence ID" value="KAB1851772.1"/>
    <property type="molecule type" value="Genomic_DNA"/>
</dbReference>